<feature type="transmembrane region" description="Helical" evidence="2">
    <location>
        <begin position="576"/>
        <end position="601"/>
    </location>
</feature>
<feature type="transmembrane region" description="Helical" evidence="2">
    <location>
        <begin position="1385"/>
        <end position="1403"/>
    </location>
</feature>
<dbReference type="EMBL" id="VDLU01000005">
    <property type="protein sequence ID" value="TNJ26248.1"/>
    <property type="molecule type" value="Genomic_DNA"/>
</dbReference>
<dbReference type="SUPFAM" id="SSF81665">
    <property type="entry name" value="Calcium ATPase, transmembrane domain M"/>
    <property type="match status" value="1"/>
</dbReference>
<feature type="transmembrane region" description="Helical" evidence="2">
    <location>
        <begin position="70"/>
        <end position="91"/>
    </location>
</feature>
<accession>A0A4Z1SRI9</accession>
<feature type="transmembrane region" description="Helical" evidence="2">
    <location>
        <begin position="1415"/>
        <end position="1435"/>
    </location>
</feature>
<feature type="transmembrane region" description="Helical" evidence="2">
    <location>
        <begin position="524"/>
        <end position="545"/>
    </location>
</feature>
<dbReference type="VEuPathDB" id="GiardiaDB:GMRT_13284"/>
<name>A0A4Z1SRI9_GIAMU</name>
<keyword evidence="2" id="KW-1133">Transmembrane helix</keyword>
<keyword evidence="4" id="KW-1185">Reference proteome</keyword>
<proteinExistence type="predicted"/>
<feature type="compositionally biased region" description="Basic residues" evidence="1">
    <location>
        <begin position="1494"/>
        <end position="1511"/>
    </location>
</feature>
<dbReference type="InterPro" id="IPR008250">
    <property type="entry name" value="ATPase_P-typ_transduc_dom_A_sf"/>
</dbReference>
<keyword evidence="2" id="KW-0812">Transmembrane</keyword>
<feature type="transmembrane region" description="Helical" evidence="2">
    <location>
        <begin position="44"/>
        <end position="64"/>
    </location>
</feature>
<feature type="transmembrane region" description="Helical" evidence="2">
    <location>
        <begin position="1693"/>
        <end position="1714"/>
    </location>
</feature>
<feature type="transmembrane region" description="Helical" evidence="2">
    <location>
        <begin position="1654"/>
        <end position="1673"/>
    </location>
</feature>
<dbReference type="OrthoDB" id="9975554at2759"/>
<dbReference type="SUPFAM" id="SSF81653">
    <property type="entry name" value="Calcium ATPase, transduction domain A"/>
    <property type="match status" value="1"/>
</dbReference>
<dbReference type="InterPro" id="IPR023298">
    <property type="entry name" value="ATPase_P-typ_TM_dom_sf"/>
</dbReference>
<gene>
    <name evidence="3" type="ORF">GMRT_13284</name>
</gene>
<evidence type="ECO:0000256" key="2">
    <source>
        <dbReference type="SAM" id="Phobius"/>
    </source>
</evidence>
<evidence type="ECO:0000313" key="3">
    <source>
        <dbReference type="EMBL" id="TNJ26248.1"/>
    </source>
</evidence>
<evidence type="ECO:0000313" key="4">
    <source>
        <dbReference type="Proteomes" id="UP000315496"/>
    </source>
</evidence>
<evidence type="ECO:0000256" key="1">
    <source>
        <dbReference type="SAM" id="MobiDB-lite"/>
    </source>
</evidence>
<comment type="caution">
    <text evidence="3">The sequence shown here is derived from an EMBL/GenBank/DDBJ whole genome shotgun (WGS) entry which is preliminary data.</text>
</comment>
<reference evidence="3 4" key="1">
    <citation type="submission" date="2019-05" db="EMBL/GenBank/DDBJ databases">
        <title>The compact genome of Giardia muris reveals important steps in the evolution of intestinal protozoan parasites.</title>
        <authorList>
            <person name="Xu F."/>
            <person name="Jimenez-Gonzalez A."/>
            <person name="Einarsson E."/>
            <person name="Astvaldsson A."/>
            <person name="Peirasmaki D."/>
            <person name="Eckmann L."/>
            <person name="Andersson J.O."/>
            <person name="Svard S.G."/>
            <person name="Jerlstrom-Hultqvist J."/>
        </authorList>
    </citation>
    <scope>NUCLEOTIDE SEQUENCE [LARGE SCALE GENOMIC DNA]</scope>
    <source>
        <strain evidence="3 4">Roberts-Thomson</strain>
    </source>
</reference>
<dbReference type="Proteomes" id="UP000315496">
    <property type="component" value="Chromosome 5"/>
</dbReference>
<feature type="transmembrane region" description="Helical" evidence="2">
    <location>
        <begin position="1447"/>
        <end position="1469"/>
    </location>
</feature>
<feature type="transmembrane region" description="Helical" evidence="2">
    <location>
        <begin position="1559"/>
        <end position="1581"/>
    </location>
</feature>
<keyword evidence="2" id="KW-0472">Membrane</keyword>
<feature type="region of interest" description="Disordered" evidence="1">
    <location>
        <begin position="1484"/>
        <end position="1524"/>
    </location>
</feature>
<sequence>MSPDSGPLGPGTAMDELSYLLYGTTDSQQTRRPVLWRRRPLPRLLYNTPLWIVVAMALSLVGWIEEPYLSVFSLNFSNLVALSLYLILFSLRHITPPTVAFYRDLHRYGLRDAILLASRNPSTSKEPLSVTTRREPTPAKAGIFELNYGVVLDPVGVKERLENYLRQHLHNLIERYSSPPERTYLVLRKGGVGYIQFSEIKVGDVLLLLERQVVPCDCRISRVYLEPDSRLRIPPPKDLYAPSSAFSEDSSGSGGTAFDATGLDDILDVNPHHRNKLPLAKSRICSYGLARAQPEVLCVVSASLRSRFLLDYERLLTAPQHSGLDAPRRDFTPPVTTSHRSTFFTSTRRKRFVQEAMELYRQIYPSDSVVTRSHLKSGYLIDSIKSGTRLTLDELSLSELLGPFLSNNYEMLSASGISPGEILSLAADILQRDYDAVVMHNFATIPVVMGVRVEVVSVGSQTALLRQMTKGGQKGEHSIFTDSKDDLSPIRIFTTSKEEVRAQVLSSLSVPSSLLSYISAIQHLLVSLIPISIGASLLLIVAPLLSPLIVSARVREHFLTYWRDRSMIWTSVTEGLVPALCASLTLGITCSLFFCDVLYLLQSILRRVAAYLRALRRKGAVVPSLGALEAMSFTNAIVVDEATLVNLGTSATALYEDLGDSICFSLRVVTVGGEYRTAGTYNHREVGRYASIAGANIFPAVRKVPERRPVSYSRREGSEDEIHGVGSQHFVQSRQGQSIALMRFIIACSLDAGDIARVLRTDDGPETIYHNRNVLQSQSRMRVQTSMEVSSLLDSRFSFNTLDSFDHVLEPKLRLTNARPLPALSQEVCTHDFGRLISATNLRCEGLRVQQVPPWHTHPHCVYLVECDGTSPVVILKTLDAALVKECPFIVAQGEGTRNYPGTANHPNDLLTLQTEGMSMADSMGELLDQGYSYYRLFESPLFTITYRLSALPDKQYIEANLEHLATDCHKAFHYCVATQEHSRIHIPEILSGRVDGLKFIYVGSVGLNVTVPSRTRQLLRNLGRIASQNLCLIITTSRLDPTEQDDPTVTKSASSGHTVSSLLWALDLRRFQPPGLDTSSCTSGEGDPTFHLERRTQRIGMRYPRPDQAYCFVTSDLASLAVYVLAYTYRGRRGARLKCPILKRVGSTGRRRLVRYIQKLGEATPSFYPQGDGLTEYEPIENQLLGLLSDNCEEGEDTEVLRPRDLDPGLQTLDKIVHLQKRVLTGDDDSQTLIAYPPIYSQSVRPRRTRHQRPILPNIVVVPTSDPIKVSTALSKEGVFITLVTPDCDENKAHAVPLETVLEDNLKKEKDIYARERGLKLPHGLSMRGGTVLYSRKPDFLVVGCTKEGTEGRIRKELYDHLCMETPERISMAFVDGSNGLSKLLEVTLDTPIFLASIFPVLSGTIRVRAFQPLLPLVMLLSILLNGAIRVRWVELKYLDNDIRPWYYPPVAVMILLFISITFVEYVFPALVWGPLPLGAGTENGNGKESTRTQKRLRSTRGLHNSRRRSLNNATRKDSTRPTNILSASASRERSLSYRKTCLLLISKTLSVKLSKSYLIAFNVCASLIGVITLLPPAFLTPVTPSYSTLDPRHTLLTLFCSLQSTTLAPYITLFYCFLFVCFAIASSLLLVTSPFQKTWTTWVTVYSNFWRVLAFIGMQYMVIFVCFVLPIKFPAVSAALIGMSPSVGNIWVAMGLIISLIFTSLWVTCIVMEHLRYARFL</sequence>
<feature type="transmembrane region" description="Helical" evidence="2">
    <location>
        <begin position="1609"/>
        <end position="1633"/>
    </location>
</feature>
<dbReference type="Gene3D" id="2.70.150.10">
    <property type="entry name" value="Calcium-transporting ATPase, cytoplasmic transduction domain A"/>
    <property type="match status" value="1"/>
</dbReference>
<protein>
    <submittedName>
        <fullName evidence="3">Uncharacterized protein</fullName>
    </submittedName>
</protein>
<organism evidence="3 4">
    <name type="scientific">Giardia muris</name>
    <dbReference type="NCBI Taxonomy" id="5742"/>
    <lineage>
        <taxon>Eukaryota</taxon>
        <taxon>Metamonada</taxon>
        <taxon>Diplomonadida</taxon>
        <taxon>Hexamitidae</taxon>
        <taxon>Giardiinae</taxon>
        <taxon>Giardia</taxon>
    </lineage>
</organism>